<dbReference type="Pfam" id="PF00370">
    <property type="entry name" value="FGGY_N"/>
    <property type="match status" value="1"/>
</dbReference>
<keyword evidence="2 4" id="KW-0808">Transferase</keyword>
<dbReference type="CDD" id="cd07770">
    <property type="entry name" value="ASKHA_NBD_FGGY_GntK"/>
    <property type="match status" value="1"/>
</dbReference>
<evidence type="ECO:0000256" key="3">
    <source>
        <dbReference type="ARBA" id="ARBA00022777"/>
    </source>
</evidence>
<proteinExistence type="inferred from homology"/>
<dbReference type="Pfam" id="PF02782">
    <property type="entry name" value="FGGY_C"/>
    <property type="match status" value="1"/>
</dbReference>
<accession>A0ABW1V6W3</accession>
<dbReference type="SUPFAM" id="SSF53067">
    <property type="entry name" value="Actin-like ATPase domain"/>
    <property type="match status" value="2"/>
</dbReference>
<dbReference type="EC" id="2.7.1.12" evidence="7"/>
<evidence type="ECO:0000256" key="1">
    <source>
        <dbReference type="ARBA" id="ARBA00009156"/>
    </source>
</evidence>
<keyword evidence="3 4" id="KW-0418">Kinase</keyword>
<dbReference type="InterPro" id="IPR018483">
    <property type="entry name" value="Carb_kinase_FGGY_CS"/>
</dbReference>
<dbReference type="RefSeq" id="WP_379235179.1">
    <property type="nucleotide sequence ID" value="NZ_JBHSTE010000004.1"/>
</dbReference>
<dbReference type="InterPro" id="IPR018484">
    <property type="entry name" value="FGGY_N"/>
</dbReference>
<keyword evidence="8" id="KW-1185">Reference proteome</keyword>
<evidence type="ECO:0000313" key="7">
    <source>
        <dbReference type="EMBL" id="MFC6333571.1"/>
    </source>
</evidence>
<evidence type="ECO:0000313" key="8">
    <source>
        <dbReference type="Proteomes" id="UP001596233"/>
    </source>
</evidence>
<gene>
    <name evidence="7" type="ORF">ACFP56_13160</name>
</gene>
<dbReference type="InterPro" id="IPR018485">
    <property type="entry name" value="FGGY_C"/>
</dbReference>
<evidence type="ECO:0000259" key="5">
    <source>
        <dbReference type="Pfam" id="PF00370"/>
    </source>
</evidence>
<reference evidence="8" key="1">
    <citation type="journal article" date="2019" name="Int. J. Syst. Evol. Microbiol.">
        <title>The Global Catalogue of Microorganisms (GCM) 10K type strain sequencing project: providing services to taxonomists for standard genome sequencing and annotation.</title>
        <authorList>
            <consortium name="The Broad Institute Genomics Platform"/>
            <consortium name="The Broad Institute Genome Sequencing Center for Infectious Disease"/>
            <person name="Wu L."/>
            <person name="Ma J."/>
        </authorList>
    </citation>
    <scope>NUCLEOTIDE SEQUENCE [LARGE SCALE GENOMIC DNA]</scope>
    <source>
        <strain evidence="8">PCU 280</strain>
    </source>
</reference>
<evidence type="ECO:0000256" key="2">
    <source>
        <dbReference type="ARBA" id="ARBA00022679"/>
    </source>
</evidence>
<sequence>MAKQFIIGLDLGTTSVKACIFNRKGSLIACVEERIISYYPKQGWAEQDAVEIEQLAVKAVRAAIEEANIGKDELIALSFSAAMHSLLAVNEQGIVISPAMIWADGRAAEQADAMTSTMKQVVYARTGTPQHPMTPFMKLLWMKENDYEPYIQAAYWMSIKEYLIYHWTNERVIDYSMASATGLFNPTELNWDPQVLDLVGIEANQLSRIVPPTTVLPPVKPDIAAAMGISPALPLVIGAADGQLANLGNGAILPGEVAVSVGTSGAIRQFSDVVKLSDKQETFCYAFTKDQYIIGGPTNNGGIVVQWLKELLEDERDFGEFLRDAEQVAPGAEGLLFLPYINGERAPIWNQHAKGSFYGVTVTHKKAHFIRAVLEGITFNLYQIHRALTTPEQSIRKIYVNGGLSRSPLWLQMMADVFNADIYVSENHHGAAWGAAWTGLVALGEVQSFQEIKNNIPKGTATSPQPEQVKQYAALFASYERLGQAIHPLYH</sequence>
<dbReference type="Proteomes" id="UP001596233">
    <property type="component" value="Unassembled WGS sequence"/>
</dbReference>
<dbReference type="PIRSF" id="PIRSF000538">
    <property type="entry name" value="GlpK"/>
    <property type="match status" value="1"/>
</dbReference>
<dbReference type="EMBL" id="JBHSTE010000004">
    <property type="protein sequence ID" value="MFC6333571.1"/>
    <property type="molecule type" value="Genomic_DNA"/>
</dbReference>
<dbReference type="PROSITE" id="PS00445">
    <property type="entry name" value="FGGY_KINASES_2"/>
    <property type="match status" value="1"/>
</dbReference>
<dbReference type="PANTHER" id="PTHR43095">
    <property type="entry name" value="SUGAR KINASE"/>
    <property type="match status" value="1"/>
</dbReference>
<organism evidence="7 8">
    <name type="scientific">Paenibacillus septentrionalis</name>
    <dbReference type="NCBI Taxonomy" id="429342"/>
    <lineage>
        <taxon>Bacteria</taxon>
        <taxon>Bacillati</taxon>
        <taxon>Bacillota</taxon>
        <taxon>Bacilli</taxon>
        <taxon>Bacillales</taxon>
        <taxon>Paenibacillaceae</taxon>
        <taxon>Paenibacillus</taxon>
    </lineage>
</organism>
<dbReference type="GO" id="GO:0046316">
    <property type="term" value="F:gluconokinase activity"/>
    <property type="evidence" value="ECO:0007669"/>
    <property type="project" value="UniProtKB-EC"/>
</dbReference>
<dbReference type="InterPro" id="IPR000577">
    <property type="entry name" value="Carb_kinase_FGGY"/>
</dbReference>
<evidence type="ECO:0000256" key="4">
    <source>
        <dbReference type="RuleBase" id="RU003733"/>
    </source>
</evidence>
<dbReference type="Gene3D" id="3.30.420.40">
    <property type="match status" value="2"/>
</dbReference>
<evidence type="ECO:0000259" key="6">
    <source>
        <dbReference type="Pfam" id="PF02782"/>
    </source>
</evidence>
<feature type="domain" description="Carbohydrate kinase FGGY N-terminal" evidence="5">
    <location>
        <begin position="6"/>
        <end position="248"/>
    </location>
</feature>
<name>A0ABW1V6W3_9BACL</name>
<dbReference type="InterPro" id="IPR043129">
    <property type="entry name" value="ATPase_NBD"/>
</dbReference>
<feature type="domain" description="Carbohydrate kinase FGGY C-terminal" evidence="6">
    <location>
        <begin position="258"/>
        <end position="442"/>
    </location>
</feature>
<protein>
    <submittedName>
        <fullName evidence="7">Gluconokinase</fullName>
        <ecNumber evidence="7">2.7.1.12</ecNumber>
    </submittedName>
</protein>
<comment type="similarity">
    <text evidence="1 4">Belongs to the FGGY kinase family.</text>
</comment>
<dbReference type="PANTHER" id="PTHR43095:SF2">
    <property type="entry name" value="GLUCONOKINASE"/>
    <property type="match status" value="1"/>
</dbReference>
<dbReference type="InterPro" id="IPR050406">
    <property type="entry name" value="FGGY_Carb_Kinase"/>
</dbReference>
<comment type="caution">
    <text evidence="7">The sequence shown here is derived from an EMBL/GenBank/DDBJ whole genome shotgun (WGS) entry which is preliminary data.</text>
</comment>